<feature type="transmembrane region" description="Helical" evidence="6">
    <location>
        <begin position="96"/>
        <end position="118"/>
    </location>
</feature>
<reference evidence="8 9" key="1">
    <citation type="submission" date="2016-05" db="EMBL/GenBank/DDBJ databases">
        <title>Paenibacillus oryzae. sp. nov., isolated from the rice root.</title>
        <authorList>
            <person name="Zhang J."/>
            <person name="Zhang X."/>
        </authorList>
    </citation>
    <scope>NUCLEOTIDE SEQUENCE [LARGE SCALE GENOMIC DNA]</scope>
    <source>
        <strain evidence="8 9">1DrF-4</strain>
    </source>
</reference>
<dbReference type="Pfam" id="PF07690">
    <property type="entry name" value="MFS_1"/>
    <property type="match status" value="1"/>
</dbReference>
<name>A0A1A5YU14_9BACL</name>
<sequence length="386" mass="41384">MNRWLGVTALFLASLNLRPAVASIAPVLGSIQHDLGLSSAISSFLVSIPMICMGLLAPFSVKLSGKLGNERVIALSLALIGGSTLLRLFIQSAALLFLTALLSGIGIAMLGPLLSGFIKKHMAGSVPSMIAIYSMALALGAALGSSLTSPLYWRLDSWQMALAFWCLPAILALPLWFGVQKRRNPGSVPQAFSGKPLKLPWKTGKVWMLAIQFGMLSLIFYSLLGWLPLMLTATGASGGQAGFMVTLFAMVQIPSGIILQFLLSIHASRRDWLIVLSIMQTTGLLLFFFSLYLWFAILLCGLGAGMLFALVNLLPVEAASTPEEAAAWAAMTQCFGFLIGAAGPLLMGYLYDRMGNFHVGIMGLVLISTVMGILSLFIIPRRNVQK</sequence>
<dbReference type="InterPro" id="IPR036259">
    <property type="entry name" value="MFS_trans_sf"/>
</dbReference>
<dbReference type="STRING" id="1844972.A7K91_11020"/>
<keyword evidence="3 6" id="KW-0812">Transmembrane</keyword>
<evidence type="ECO:0000256" key="3">
    <source>
        <dbReference type="ARBA" id="ARBA00022692"/>
    </source>
</evidence>
<dbReference type="InterPro" id="IPR011701">
    <property type="entry name" value="MFS"/>
</dbReference>
<protein>
    <recommendedName>
        <fullName evidence="7">Major facilitator superfamily (MFS) profile domain-containing protein</fullName>
    </recommendedName>
</protein>
<keyword evidence="9" id="KW-1185">Reference proteome</keyword>
<feature type="transmembrane region" description="Helical" evidence="6">
    <location>
        <begin position="326"/>
        <end position="351"/>
    </location>
</feature>
<gene>
    <name evidence="8" type="ORF">A7K91_11020</name>
</gene>
<keyword evidence="4 6" id="KW-1133">Transmembrane helix</keyword>
<keyword evidence="2" id="KW-0813">Transport</keyword>
<dbReference type="SUPFAM" id="SSF103473">
    <property type="entry name" value="MFS general substrate transporter"/>
    <property type="match status" value="1"/>
</dbReference>
<feature type="transmembrane region" description="Helical" evidence="6">
    <location>
        <begin position="206"/>
        <end position="229"/>
    </location>
</feature>
<feature type="transmembrane region" description="Helical" evidence="6">
    <location>
        <begin position="295"/>
        <end position="314"/>
    </location>
</feature>
<dbReference type="Gene3D" id="1.20.1250.20">
    <property type="entry name" value="MFS general substrate transporter like domains"/>
    <property type="match status" value="1"/>
</dbReference>
<evidence type="ECO:0000256" key="6">
    <source>
        <dbReference type="SAM" id="Phobius"/>
    </source>
</evidence>
<evidence type="ECO:0000256" key="2">
    <source>
        <dbReference type="ARBA" id="ARBA00022448"/>
    </source>
</evidence>
<dbReference type="PANTHER" id="PTHR23523">
    <property type="match status" value="1"/>
</dbReference>
<dbReference type="InterPro" id="IPR052524">
    <property type="entry name" value="MFS_Cyanate_Porter"/>
</dbReference>
<organism evidence="8 9">
    <name type="scientific">Paenibacillus oryzae</name>
    <dbReference type="NCBI Taxonomy" id="1844972"/>
    <lineage>
        <taxon>Bacteria</taxon>
        <taxon>Bacillati</taxon>
        <taxon>Bacillota</taxon>
        <taxon>Bacilli</taxon>
        <taxon>Bacillales</taxon>
        <taxon>Paenibacillaceae</taxon>
        <taxon>Paenibacillus</taxon>
    </lineage>
</organism>
<dbReference type="EMBL" id="LYPA01000022">
    <property type="protein sequence ID" value="OBR69058.1"/>
    <property type="molecule type" value="Genomic_DNA"/>
</dbReference>
<comment type="subcellular location">
    <subcellularLocation>
        <location evidence="1">Cell membrane</location>
        <topology evidence="1">Multi-pass membrane protein</topology>
    </subcellularLocation>
</comment>
<dbReference type="InterPro" id="IPR020846">
    <property type="entry name" value="MFS_dom"/>
</dbReference>
<dbReference type="PANTHER" id="PTHR23523:SF2">
    <property type="entry name" value="2-NITROIMIDAZOLE TRANSPORTER"/>
    <property type="match status" value="1"/>
</dbReference>
<feature type="transmembrane region" description="Helical" evidence="6">
    <location>
        <begin position="158"/>
        <end position="177"/>
    </location>
</feature>
<feature type="transmembrane region" description="Helical" evidence="6">
    <location>
        <begin position="241"/>
        <end position="265"/>
    </location>
</feature>
<feature type="domain" description="Major facilitator superfamily (MFS) profile" evidence="7">
    <location>
        <begin position="2"/>
        <end position="383"/>
    </location>
</feature>
<evidence type="ECO:0000313" key="9">
    <source>
        <dbReference type="Proteomes" id="UP000092024"/>
    </source>
</evidence>
<dbReference type="AlphaFoldDB" id="A0A1A5YU14"/>
<feature type="transmembrane region" description="Helical" evidence="6">
    <location>
        <begin position="130"/>
        <end position="152"/>
    </location>
</feature>
<evidence type="ECO:0000256" key="5">
    <source>
        <dbReference type="ARBA" id="ARBA00023136"/>
    </source>
</evidence>
<evidence type="ECO:0000313" key="8">
    <source>
        <dbReference type="EMBL" id="OBR69058.1"/>
    </source>
</evidence>
<comment type="caution">
    <text evidence="8">The sequence shown here is derived from an EMBL/GenBank/DDBJ whole genome shotgun (WGS) entry which is preliminary data.</text>
</comment>
<dbReference type="GO" id="GO:0005886">
    <property type="term" value="C:plasma membrane"/>
    <property type="evidence" value="ECO:0007669"/>
    <property type="project" value="UniProtKB-SubCell"/>
</dbReference>
<feature type="transmembrane region" description="Helical" evidence="6">
    <location>
        <begin position="72"/>
        <end position="90"/>
    </location>
</feature>
<evidence type="ECO:0000256" key="4">
    <source>
        <dbReference type="ARBA" id="ARBA00022989"/>
    </source>
</evidence>
<feature type="transmembrane region" description="Helical" evidence="6">
    <location>
        <begin position="357"/>
        <end position="379"/>
    </location>
</feature>
<proteinExistence type="predicted"/>
<evidence type="ECO:0000256" key="1">
    <source>
        <dbReference type="ARBA" id="ARBA00004651"/>
    </source>
</evidence>
<keyword evidence="5 6" id="KW-0472">Membrane</keyword>
<feature type="transmembrane region" description="Helical" evidence="6">
    <location>
        <begin position="38"/>
        <end position="60"/>
    </location>
</feature>
<accession>A0A1A5YU14</accession>
<dbReference type="GO" id="GO:0022857">
    <property type="term" value="F:transmembrane transporter activity"/>
    <property type="evidence" value="ECO:0007669"/>
    <property type="project" value="InterPro"/>
</dbReference>
<dbReference type="PROSITE" id="PS50850">
    <property type="entry name" value="MFS"/>
    <property type="match status" value="1"/>
</dbReference>
<dbReference type="Proteomes" id="UP000092024">
    <property type="component" value="Unassembled WGS sequence"/>
</dbReference>
<evidence type="ECO:0000259" key="7">
    <source>
        <dbReference type="PROSITE" id="PS50850"/>
    </source>
</evidence>
<feature type="transmembrane region" description="Helical" evidence="6">
    <location>
        <begin position="272"/>
        <end position="289"/>
    </location>
</feature>